<comment type="caution">
    <text evidence="8">Lacks conserved residue(s) required for the propagation of feature annotation.</text>
</comment>
<dbReference type="InterPro" id="IPR010402">
    <property type="entry name" value="CCT_domain"/>
</dbReference>
<dbReference type="Pfam" id="PF00072">
    <property type="entry name" value="Response_reg"/>
    <property type="match status" value="1"/>
</dbReference>
<feature type="compositionally biased region" description="Polar residues" evidence="10">
    <location>
        <begin position="413"/>
        <end position="451"/>
    </location>
</feature>
<keyword evidence="3" id="KW-0902">Two-component regulatory system</keyword>
<sequence>MLKMGDVVMNGEKLKLVGVEKEEERIKELKGLMKWEKFLPKMVLRVLLVEADDSTRQIISALLRKCSYKVAAVSDGLKAWEILKGRPHNIDLILTEVDLPSISGYALLTLIMEHDICKNIPVIMMSSQDSVSTVYKCMLRGAADYLVKPLRKNELKNLWQHVWRRQSVGLLRTHFASTIGVSGSQEESASQQKVEVTAENNATSNRSIGGGASIKRNKELIEKGSDAHSSCTKPDLEVESDPVETLRESSPLTCGEACPSGTNIQEVETCIRLGQTLIKHDSHDGGLTMDISKDGEASTTSGKDGEHEHFRGANISAFQTLPNCSLKNSTVDCTGKFDFSPQLDLSLRRSQPCNFQNELSEERHTLMHSNASAFKRYTNRPPLQAAPAVLVNFSDQQRDQRTNCGKSMPHISTGCNSDSSTSTMQRCIMSPATTQSKESDFATSHSQQGQSPPIPVKGVRFNDICAAYGSVLPPMFCTQSGPPSMSSPSSVVILEPSFQLNAFYPSNIIENSSEKLYEPHGPDGNSTQNHMVYTQRHESEYLEDRERISPANNLSVLSSFCNENASHVNHTGYGSNYGISSNFDQIATVRSASEDNNEDLTNNGSSHRSTLREAALNKFRLKRKERCYEKKVRYESRKKLAEQRPRVKGQFVRQAHLDPLSVEKVGNEYQ</sequence>
<dbReference type="AlphaFoldDB" id="A0A6A4Q4M9"/>
<dbReference type="InterPro" id="IPR045279">
    <property type="entry name" value="ARR-like"/>
</dbReference>
<dbReference type="Proteomes" id="UP000447434">
    <property type="component" value="Chromosome 8"/>
</dbReference>
<dbReference type="CDD" id="cd17582">
    <property type="entry name" value="psREC_PRR"/>
    <property type="match status" value="1"/>
</dbReference>
<feature type="region of interest" description="Disordered" evidence="10">
    <location>
        <begin position="400"/>
        <end position="455"/>
    </location>
</feature>
<proteinExistence type="inferred from homology"/>
<keyword evidence="7 9" id="KW-0539">Nucleus</keyword>
<dbReference type="GO" id="GO:0000160">
    <property type="term" value="P:phosphorelay signal transduction system"/>
    <property type="evidence" value="ECO:0007669"/>
    <property type="project" value="UniProtKB-KW"/>
</dbReference>
<evidence type="ECO:0000313" key="14">
    <source>
        <dbReference type="Proteomes" id="UP000447434"/>
    </source>
</evidence>
<dbReference type="SUPFAM" id="SSF52172">
    <property type="entry name" value="CheY-like"/>
    <property type="match status" value="1"/>
</dbReference>
<dbReference type="SMART" id="SM00448">
    <property type="entry name" value="REC"/>
    <property type="match status" value="1"/>
</dbReference>
<gene>
    <name evidence="13" type="ORF">Lalb_Chr08g0239601</name>
</gene>
<evidence type="ECO:0000256" key="7">
    <source>
        <dbReference type="ARBA" id="ARBA00023242"/>
    </source>
</evidence>
<protein>
    <submittedName>
        <fullName evidence="13">Putative response regulator and transcription factor RR-A-type family</fullName>
    </submittedName>
</protein>
<evidence type="ECO:0000256" key="10">
    <source>
        <dbReference type="SAM" id="MobiDB-lite"/>
    </source>
</evidence>
<dbReference type="InterPro" id="IPR001789">
    <property type="entry name" value="Sig_transdc_resp-reg_receiver"/>
</dbReference>
<evidence type="ECO:0000256" key="6">
    <source>
        <dbReference type="ARBA" id="ARBA00023163"/>
    </source>
</evidence>
<name>A0A6A4Q4M9_LUPAL</name>
<dbReference type="GO" id="GO:0009736">
    <property type="term" value="P:cytokinin-activated signaling pathway"/>
    <property type="evidence" value="ECO:0007669"/>
    <property type="project" value="InterPro"/>
</dbReference>
<dbReference type="Pfam" id="PF06203">
    <property type="entry name" value="CCT"/>
    <property type="match status" value="1"/>
</dbReference>
<evidence type="ECO:0000256" key="3">
    <source>
        <dbReference type="ARBA" id="ARBA00023012"/>
    </source>
</evidence>
<evidence type="ECO:0000256" key="2">
    <source>
        <dbReference type="ARBA" id="ARBA00010330"/>
    </source>
</evidence>
<dbReference type="PROSITE" id="PS51017">
    <property type="entry name" value="CCT"/>
    <property type="match status" value="1"/>
</dbReference>
<dbReference type="PROSITE" id="PS50110">
    <property type="entry name" value="RESPONSE_REGULATORY"/>
    <property type="match status" value="1"/>
</dbReference>
<organism evidence="13 14">
    <name type="scientific">Lupinus albus</name>
    <name type="common">White lupine</name>
    <name type="synonym">Lupinus termis</name>
    <dbReference type="NCBI Taxonomy" id="3870"/>
    <lineage>
        <taxon>Eukaryota</taxon>
        <taxon>Viridiplantae</taxon>
        <taxon>Streptophyta</taxon>
        <taxon>Embryophyta</taxon>
        <taxon>Tracheophyta</taxon>
        <taxon>Spermatophyta</taxon>
        <taxon>Magnoliopsida</taxon>
        <taxon>eudicotyledons</taxon>
        <taxon>Gunneridae</taxon>
        <taxon>Pentapetalae</taxon>
        <taxon>rosids</taxon>
        <taxon>fabids</taxon>
        <taxon>Fabales</taxon>
        <taxon>Fabaceae</taxon>
        <taxon>Papilionoideae</taxon>
        <taxon>50 kb inversion clade</taxon>
        <taxon>genistoids sensu lato</taxon>
        <taxon>core genistoids</taxon>
        <taxon>Genisteae</taxon>
        <taxon>Lupinus</taxon>
    </lineage>
</organism>
<dbReference type="GO" id="GO:0005634">
    <property type="term" value="C:nucleus"/>
    <property type="evidence" value="ECO:0007669"/>
    <property type="project" value="UniProtKB-SubCell"/>
</dbReference>
<feature type="domain" description="Response regulatory" evidence="11">
    <location>
        <begin position="45"/>
        <end position="163"/>
    </location>
</feature>
<comment type="similarity">
    <text evidence="2">Belongs to the ARR-like family.</text>
</comment>
<dbReference type="PANTHER" id="PTHR43874">
    <property type="entry name" value="TWO-COMPONENT RESPONSE REGULATOR"/>
    <property type="match status" value="1"/>
</dbReference>
<dbReference type="GO" id="GO:0048511">
    <property type="term" value="P:rhythmic process"/>
    <property type="evidence" value="ECO:0007669"/>
    <property type="project" value="UniProtKB-KW"/>
</dbReference>
<keyword evidence="4" id="KW-0805">Transcription regulation</keyword>
<evidence type="ECO:0000256" key="5">
    <source>
        <dbReference type="ARBA" id="ARBA00023108"/>
    </source>
</evidence>
<feature type="domain" description="CCT" evidence="12">
    <location>
        <begin position="612"/>
        <end position="654"/>
    </location>
</feature>
<evidence type="ECO:0000259" key="11">
    <source>
        <dbReference type="PROSITE" id="PS50110"/>
    </source>
</evidence>
<feature type="region of interest" description="Disordered" evidence="10">
    <location>
        <begin position="223"/>
        <end position="255"/>
    </location>
</feature>
<evidence type="ECO:0000256" key="4">
    <source>
        <dbReference type="ARBA" id="ARBA00023015"/>
    </source>
</evidence>
<evidence type="ECO:0000313" key="13">
    <source>
        <dbReference type="EMBL" id="KAE9608808.1"/>
    </source>
</evidence>
<reference evidence="14" key="1">
    <citation type="journal article" date="2020" name="Nat. Commun.">
        <title>Genome sequence of the cluster root forming white lupin.</title>
        <authorList>
            <person name="Hufnagel B."/>
            <person name="Marques A."/>
            <person name="Soriano A."/>
            <person name="Marques L."/>
            <person name="Divol F."/>
            <person name="Doumas P."/>
            <person name="Sallet E."/>
            <person name="Mancinotti D."/>
            <person name="Carrere S."/>
            <person name="Marande W."/>
            <person name="Arribat S."/>
            <person name="Keller J."/>
            <person name="Huneau C."/>
            <person name="Blein T."/>
            <person name="Aime D."/>
            <person name="Laguerre M."/>
            <person name="Taylor J."/>
            <person name="Schubert V."/>
            <person name="Nelson M."/>
            <person name="Geu-Flores F."/>
            <person name="Crespi M."/>
            <person name="Gallardo-Guerrero K."/>
            <person name="Delaux P.-M."/>
            <person name="Salse J."/>
            <person name="Berges H."/>
            <person name="Guyot R."/>
            <person name="Gouzy J."/>
            <person name="Peret B."/>
        </authorList>
    </citation>
    <scope>NUCLEOTIDE SEQUENCE [LARGE SCALE GENOMIC DNA]</scope>
    <source>
        <strain evidence="14">cv. Amiga</strain>
    </source>
</reference>
<dbReference type="OrthoDB" id="60033at2759"/>
<dbReference type="PANTHER" id="PTHR43874:SF95">
    <property type="entry name" value="TWO-COMPONENT RESPONSE REGULATOR-LIKE APRR5"/>
    <property type="match status" value="1"/>
</dbReference>
<evidence type="ECO:0000256" key="8">
    <source>
        <dbReference type="PROSITE-ProRule" id="PRU00169"/>
    </source>
</evidence>
<dbReference type="Gene3D" id="3.40.50.2300">
    <property type="match status" value="1"/>
</dbReference>
<keyword evidence="14" id="KW-1185">Reference proteome</keyword>
<comment type="caution">
    <text evidence="13">The sequence shown here is derived from an EMBL/GenBank/DDBJ whole genome shotgun (WGS) entry which is preliminary data.</text>
</comment>
<evidence type="ECO:0000256" key="1">
    <source>
        <dbReference type="ARBA" id="ARBA00004123"/>
    </source>
</evidence>
<keyword evidence="6" id="KW-0804">Transcription</keyword>
<evidence type="ECO:0000256" key="9">
    <source>
        <dbReference type="PROSITE-ProRule" id="PRU00357"/>
    </source>
</evidence>
<dbReference type="InterPro" id="IPR011006">
    <property type="entry name" value="CheY-like_superfamily"/>
</dbReference>
<keyword evidence="5" id="KW-0090">Biological rhythms</keyword>
<accession>A0A6A4Q4M9</accession>
<comment type="subcellular location">
    <subcellularLocation>
        <location evidence="1 9">Nucleus</location>
    </subcellularLocation>
</comment>
<dbReference type="EMBL" id="WOCE01000008">
    <property type="protein sequence ID" value="KAE9608808.1"/>
    <property type="molecule type" value="Genomic_DNA"/>
</dbReference>
<evidence type="ECO:0000259" key="12">
    <source>
        <dbReference type="PROSITE" id="PS51017"/>
    </source>
</evidence>